<dbReference type="InterPro" id="IPR007197">
    <property type="entry name" value="rSAM"/>
</dbReference>
<dbReference type="Proteomes" id="UP000645257">
    <property type="component" value="Unassembled WGS sequence"/>
</dbReference>
<dbReference type="Pfam" id="PF04055">
    <property type="entry name" value="Radical_SAM"/>
    <property type="match status" value="1"/>
</dbReference>
<dbReference type="InterPro" id="IPR050377">
    <property type="entry name" value="Radical_SAM_PqqE_MftC-like"/>
</dbReference>
<reference evidence="8" key="1">
    <citation type="journal article" date="2014" name="Int. J. Syst. Evol. Microbiol.">
        <title>Complete genome sequence of Corynebacterium casei LMG S-19264T (=DSM 44701T), isolated from a smear-ripened cheese.</title>
        <authorList>
            <consortium name="US DOE Joint Genome Institute (JGI-PGF)"/>
            <person name="Walter F."/>
            <person name="Albersmeier A."/>
            <person name="Kalinowski J."/>
            <person name="Ruckert C."/>
        </authorList>
    </citation>
    <scope>NUCLEOTIDE SEQUENCE</scope>
    <source>
        <strain evidence="8">KCTC 32182</strain>
    </source>
</reference>
<dbReference type="InterPro" id="IPR058240">
    <property type="entry name" value="rSAM_sf"/>
</dbReference>
<dbReference type="CDD" id="cd21109">
    <property type="entry name" value="SPASM"/>
    <property type="match status" value="1"/>
</dbReference>
<reference evidence="8" key="2">
    <citation type="submission" date="2020-09" db="EMBL/GenBank/DDBJ databases">
        <authorList>
            <person name="Sun Q."/>
            <person name="Kim S."/>
        </authorList>
    </citation>
    <scope>NUCLEOTIDE SEQUENCE</scope>
    <source>
        <strain evidence="8">KCTC 32182</strain>
    </source>
</reference>
<comment type="caution">
    <text evidence="8">The sequence shown here is derived from an EMBL/GenBank/DDBJ whole genome shotgun (WGS) entry which is preliminary data.</text>
</comment>
<name>A0A918P6Y2_9NEIS</name>
<evidence type="ECO:0000313" key="9">
    <source>
        <dbReference type="Proteomes" id="UP000645257"/>
    </source>
</evidence>
<evidence type="ECO:0000256" key="1">
    <source>
        <dbReference type="ARBA" id="ARBA00001966"/>
    </source>
</evidence>
<dbReference type="CDD" id="cd01335">
    <property type="entry name" value="Radical_SAM"/>
    <property type="match status" value="1"/>
</dbReference>
<evidence type="ECO:0000256" key="5">
    <source>
        <dbReference type="ARBA" id="ARBA00023014"/>
    </source>
</evidence>
<evidence type="ECO:0000259" key="6">
    <source>
        <dbReference type="Pfam" id="PF04055"/>
    </source>
</evidence>
<feature type="domain" description="4Fe4S-binding SPASM" evidence="7">
    <location>
        <begin position="384"/>
        <end position="442"/>
    </location>
</feature>
<evidence type="ECO:0000256" key="3">
    <source>
        <dbReference type="ARBA" id="ARBA00022723"/>
    </source>
</evidence>
<dbReference type="AlphaFoldDB" id="A0A918P6Y2"/>
<keyword evidence="9" id="KW-1185">Reference proteome</keyword>
<keyword evidence="3" id="KW-0479">Metal-binding</keyword>
<dbReference type="Gene3D" id="3.20.20.70">
    <property type="entry name" value="Aldolase class I"/>
    <property type="match status" value="1"/>
</dbReference>
<organism evidence="8 9">
    <name type="scientific">Paludibacterium paludis</name>
    <dbReference type="NCBI Taxonomy" id="1225769"/>
    <lineage>
        <taxon>Bacteria</taxon>
        <taxon>Pseudomonadati</taxon>
        <taxon>Pseudomonadota</taxon>
        <taxon>Betaproteobacteria</taxon>
        <taxon>Neisseriales</taxon>
        <taxon>Chromobacteriaceae</taxon>
        <taxon>Paludibacterium</taxon>
    </lineage>
</organism>
<dbReference type="SFLD" id="SFLDG01067">
    <property type="entry name" value="SPASM/twitch_domain_containing"/>
    <property type="match status" value="1"/>
</dbReference>
<feature type="domain" description="Radical SAM core" evidence="6">
    <location>
        <begin position="141"/>
        <end position="291"/>
    </location>
</feature>
<dbReference type="GO" id="GO:0051536">
    <property type="term" value="F:iron-sulfur cluster binding"/>
    <property type="evidence" value="ECO:0007669"/>
    <property type="project" value="UniProtKB-KW"/>
</dbReference>
<dbReference type="EMBL" id="BMYX01000025">
    <property type="protein sequence ID" value="GGY28048.1"/>
    <property type="molecule type" value="Genomic_DNA"/>
</dbReference>
<evidence type="ECO:0000259" key="7">
    <source>
        <dbReference type="Pfam" id="PF13186"/>
    </source>
</evidence>
<dbReference type="GO" id="GO:0046872">
    <property type="term" value="F:metal ion binding"/>
    <property type="evidence" value="ECO:0007669"/>
    <property type="project" value="UniProtKB-KW"/>
</dbReference>
<dbReference type="InterPro" id="IPR023885">
    <property type="entry name" value="4Fe4S-binding_SPASM_dom"/>
</dbReference>
<dbReference type="SFLD" id="SFLDS00029">
    <property type="entry name" value="Radical_SAM"/>
    <property type="match status" value="1"/>
</dbReference>
<comment type="cofactor">
    <cofactor evidence="1">
        <name>[4Fe-4S] cluster</name>
        <dbReference type="ChEBI" id="CHEBI:49883"/>
    </cofactor>
</comment>
<keyword evidence="2" id="KW-0949">S-adenosyl-L-methionine</keyword>
<dbReference type="PANTHER" id="PTHR11228">
    <property type="entry name" value="RADICAL SAM DOMAIN PROTEIN"/>
    <property type="match status" value="1"/>
</dbReference>
<protein>
    <recommendedName>
        <fullName evidence="10">Radical SAM protein</fullName>
    </recommendedName>
</protein>
<dbReference type="PANTHER" id="PTHR11228:SF7">
    <property type="entry name" value="PQQA PEPTIDE CYCLASE"/>
    <property type="match status" value="1"/>
</dbReference>
<evidence type="ECO:0000256" key="4">
    <source>
        <dbReference type="ARBA" id="ARBA00023004"/>
    </source>
</evidence>
<evidence type="ECO:0000256" key="2">
    <source>
        <dbReference type="ARBA" id="ARBA00022691"/>
    </source>
</evidence>
<dbReference type="Pfam" id="PF13186">
    <property type="entry name" value="SPASM"/>
    <property type="match status" value="1"/>
</dbReference>
<evidence type="ECO:0000313" key="8">
    <source>
        <dbReference type="EMBL" id="GGY28048.1"/>
    </source>
</evidence>
<dbReference type="InterPro" id="IPR013785">
    <property type="entry name" value="Aldolase_TIM"/>
</dbReference>
<gene>
    <name evidence="8" type="ORF">GCM10011289_34250</name>
</gene>
<accession>A0A918P6Y2</accession>
<keyword evidence="5" id="KW-0411">Iron-sulfur</keyword>
<dbReference type="SUPFAM" id="SSF102114">
    <property type="entry name" value="Radical SAM enzymes"/>
    <property type="match status" value="1"/>
</dbReference>
<dbReference type="GO" id="GO:0003824">
    <property type="term" value="F:catalytic activity"/>
    <property type="evidence" value="ECO:0007669"/>
    <property type="project" value="InterPro"/>
</dbReference>
<proteinExistence type="predicted"/>
<evidence type="ECO:0008006" key="10">
    <source>
        <dbReference type="Google" id="ProtNLM"/>
    </source>
</evidence>
<keyword evidence="4" id="KW-0408">Iron</keyword>
<sequence>MMSDHSQDKNKDVNRFGYETTTSIPEDAPLKRNPGHKLRTSNVIVNRAALTDEKQLLDSYKLDRMTGQKIQFVSEGNQIGVIRLSEGEEPAPAPNQFTGPSYRNPPQRFRFDGHKMMHHLDRVMAWQKGERFAPIHIDMGLTKFCNTACIYCYAVVQNMTQGTMIQRDALLRYIDDCGRLGVRSIGFIGDGEPTLNPALYDAVVRAKEVGIDTSMATNGLLLDMSRAHDLLKNMSWIRFNLSAGDSEGFRRVHQSKEKNFELLVNNIRELVRIKKENNYPCTLGLQMVLIPECFDQVLKEAKLGAELGVDYFVIKHCSDSEYKEIGIQYEDYLGIEDVLKEAESYSTADYVVQAKWNKINAASESALYKNGFRKYDVCHGTPFLLQISGNGKIYPCGPFFNKERFYIGDLHEESFYDIVMGERYWAVHKDVAESVDVHKDCAVGCRQDYVNKFLWDLKNPPEHINFI</sequence>